<dbReference type="InterPro" id="IPR012748">
    <property type="entry name" value="Rieske-like_NirD"/>
</dbReference>
<feature type="domain" description="Rieske" evidence="7">
    <location>
        <begin position="27"/>
        <end position="132"/>
    </location>
</feature>
<dbReference type="GO" id="GO:0004497">
    <property type="term" value="F:monooxygenase activity"/>
    <property type="evidence" value="ECO:0007669"/>
    <property type="project" value="UniProtKB-ARBA"/>
</dbReference>
<evidence type="ECO:0000313" key="9">
    <source>
        <dbReference type="Proteomes" id="UP000320806"/>
    </source>
</evidence>
<dbReference type="InterPro" id="IPR017881">
    <property type="entry name" value="NirD"/>
</dbReference>
<dbReference type="GO" id="GO:0008942">
    <property type="term" value="F:nitrite reductase [NAD(P)H] activity"/>
    <property type="evidence" value="ECO:0007669"/>
    <property type="project" value="InterPro"/>
</dbReference>
<evidence type="ECO:0000313" key="8">
    <source>
        <dbReference type="EMBL" id="TQJ15901.1"/>
    </source>
</evidence>
<reference evidence="8 9" key="1">
    <citation type="submission" date="2019-06" db="EMBL/GenBank/DDBJ databases">
        <title>Sequencing the genomes of 1000 actinobacteria strains.</title>
        <authorList>
            <person name="Klenk H.-P."/>
        </authorList>
    </citation>
    <scope>NUCLEOTIDE SEQUENCE [LARGE SCALE GENOMIC DNA]</scope>
    <source>
        <strain evidence="8 9">DSM 19828</strain>
    </source>
</reference>
<dbReference type="SUPFAM" id="SSF50022">
    <property type="entry name" value="ISP domain"/>
    <property type="match status" value="1"/>
</dbReference>
<evidence type="ECO:0000256" key="3">
    <source>
        <dbReference type="ARBA" id="ARBA00023002"/>
    </source>
</evidence>
<dbReference type="GO" id="GO:0042128">
    <property type="term" value="P:nitrate assimilation"/>
    <property type="evidence" value="ECO:0007669"/>
    <property type="project" value="UniProtKB-KW"/>
</dbReference>
<dbReference type="Proteomes" id="UP000320806">
    <property type="component" value="Unassembled WGS sequence"/>
</dbReference>
<evidence type="ECO:0000256" key="6">
    <source>
        <dbReference type="ARBA" id="ARBA00023063"/>
    </source>
</evidence>
<keyword evidence="4" id="KW-0408">Iron</keyword>
<evidence type="ECO:0000256" key="1">
    <source>
        <dbReference type="ARBA" id="ARBA00022714"/>
    </source>
</evidence>
<organism evidence="8 9">
    <name type="scientific">Yimella lutea</name>
    <dbReference type="NCBI Taxonomy" id="587872"/>
    <lineage>
        <taxon>Bacteria</taxon>
        <taxon>Bacillati</taxon>
        <taxon>Actinomycetota</taxon>
        <taxon>Actinomycetes</taxon>
        <taxon>Micrococcales</taxon>
        <taxon>Dermacoccaceae</taxon>
        <taxon>Yimella</taxon>
    </lineage>
</organism>
<dbReference type="EMBL" id="VFMO01000001">
    <property type="protein sequence ID" value="TQJ15901.1"/>
    <property type="molecule type" value="Genomic_DNA"/>
</dbReference>
<evidence type="ECO:0000256" key="2">
    <source>
        <dbReference type="ARBA" id="ARBA00022723"/>
    </source>
</evidence>
<keyword evidence="2" id="KW-0479">Metal-binding</keyword>
<evidence type="ECO:0000256" key="5">
    <source>
        <dbReference type="ARBA" id="ARBA00023014"/>
    </source>
</evidence>
<dbReference type="PANTHER" id="PTHR40562">
    <property type="match status" value="1"/>
</dbReference>
<dbReference type="Pfam" id="PF13806">
    <property type="entry name" value="Rieske_2"/>
    <property type="match status" value="1"/>
</dbReference>
<keyword evidence="9" id="KW-1185">Reference proteome</keyword>
<protein>
    <submittedName>
        <fullName evidence="8">Nitrite reductase (NADH) small subunit</fullName>
    </submittedName>
</protein>
<dbReference type="RefSeq" id="WP_240795917.1">
    <property type="nucleotide sequence ID" value="NZ_BAABCI010000023.1"/>
</dbReference>
<sequence length="147" mass="15534">MTDEMTDAVTDAMADPITDPATAPIHWTPVADLVAIPLERAVPVRVGAAQVAVVRLIDGSIHAVGNRDPFSGAQVMARGIVGSICVGGTIHRTLVSPMYKQTFYLATGRCTTDDQVCLGTWSTRVVDDRLEVGECVVPPTTTDVLSA</sequence>
<keyword evidence="5" id="KW-0411">Iron-sulfur</keyword>
<dbReference type="GO" id="GO:0051537">
    <property type="term" value="F:2 iron, 2 sulfur cluster binding"/>
    <property type="evidence" value="ECO:0007669"/>
    <property type="project" value="UniProtKB-KW"/>
</dbReference>
<dbReference type="PROSITE" id="PS51300">
    <property type="entry name" value="NIRD"/>
    <property type="match status" value="1"/>
</dbReference>
<dbReference type="InterPro" id="IPR017941">
    <property type="entry name" value="Rieske_2Fe-2S"/>
</dbReference>
<gene>
    <name evidence="8" type="ORF">FB459_3478</name>
</gene>
<dbReference type="GO" id="GO:0046872">
    <property type="term" value="F:metal ion binding"/>
    <property type="evidence" value="ECO:0007669"/>
    <property type="project" value="UniProtKB-KW"/>
</dbReference>
<keyword evidence="3" id="KW-0560">Oxidoreductase</keyword>
<proteinExistence type="predicted"/>
<keyword evidence="1" id="KW-0001">2Fe-2S</keyword>
<keyword evidence="6" id="KW-0534">Nitrate assimilation</keyword>
<evidence type="ECO:0000259" key="7">
    <source>
        <dbReference type="PROSITE" id="PS51296"/>
    </source>
</evidence>
<dbReference type="InterPro" id="IPR036922">
    <property type="entry name" value="Rieske_2Fe-2S_sf"/>
</dbReference>
<dbReference type="PANTHER" id="PTHR40562:SF1">
    <property type="entry name" value="NITRITE REDUCTASE (NADH) SMALL SUBUNIT"/>
    <property type="match status" value="1"/>
</dbReference>
<comment type="caution">
    <text evidence="8">The sequence shown here is derived from an EMBL/GenBank/DDBJ whole genome shotgun (WGS) entry which is preliminary data.</text>
</comment>
<evidence type="ECO:0000256" key="4">
    <source>
        <dbReference type="ARBA" id="ARBA00023004"/>
    </source>
</evidence>
<dbReference type="GO" id="GO:0016705">
    <property type="term" value="F:oxidoreductase activity, acting on paired donors, with incorporation or reduction of molecular oxygen"/>
    <property type="evidence" value="ECO:0007669"/>
    <property type="project" value="UniProtKB-ARBA"/>
</dbReference>
<name>A0A542EKM8_9MICO</name>
<accession>A0A542EKM8</accession>
<dbReference type="AlphaFoldDB" id="A0A542EKM8"/>
<dbReference type="PROSITE" id="PS51296">
    <property type="entry name" value="RIESKE"/>
    <property type="match status" value="1"/>
</dbReference>
<dbReference type="Gene3D" id="2.102.10.10">
    <property type="entry name" value="Rieske [2Fe-2S] iron-sulphur domain"/>
    <property type="match status" value="1"/>
</dbReference>